<dbReference type="OrthoDB" id="2432919at2759"/>
<dbReference type="AlphaFoldDB" id="A0A197JP35"/>
<evidence type="ECO:0000259" key="3">
    <source>
        <dbReference type="PROSITE" id="PS50222"/>
    </source>
</evidence>
<evidence type="ECO:0000256" key="2">
    <source>
        <dbReference type="SAM" id="Phobius"/>
    </source>
</evidence>
<keyword evidence="2" id="KW-0812">Transmembrane</keyword>
<keyword evidence="5" id="KW-1185">Reference proteome</keyword>
<evidence type="ECO:0000313" key="4">
    <source>
        <dbReference type="EMBL" id="OAQ26728.1"/>
    </source>
</evidence>
<keyword evidence="2" id="KW-1133">Transmembrane helix</keyword>
<evidence type="ECO:0000313" key="5">
    <source>
        <dbReference type="Proteomes" id="UP000078512"/>
    </source>
</evidence>
<dbReference type="InterPro" id="IPR018247">
    <property type="entry name" value="EF_Hand_1_Ca_BS"/>
</dbReference>
<sequence length="151" mass="17407">MGLSFYFFCFAPSPSLFFLFLPFFLLLPTININNPPTLDTVHTFFSLSFASMDDSQRHRLVQSAFHALDHNKDGSINARDLLSVYADTFPTPEPGHAQLDEVTYSLIDEPTFQGWQHFYKKTDLNQDRNTLSSHTTSFIHATLFSFIHERH</sequence>
<name>A0A197JP35_9FUNG</name>
<feature type="domain" description="EF-hand" evidence="3">
    <location>
        <begin position="56"/>
        <end position="91"/>
    </location>
</feature>
<organism evidence="4 5">
    <name type="scientific">Linnemannia elongata AG-77</name>
    <dbReference type="NCBI Taxonomy" id="1314771"/>
    <lineage>
        <taxon>Eukaryota</taxon>
        <taxon>Fungi</taxon>
        <taxon>Fungi incertae sedis</taxon>
        <taxon>Mucoromycota</taxon>
        <taxon>Mortierellomycotina</taxon>
        <taxon>Mortierellomycetes</taxon>
        <taxon>Mortierellales</taxon>
        <taxon>Mortierellaceae</taxon>
        <taxon>Linnemannia</taxon>
    </lineage>
</organism>
<dbReference type="Proteomes" id="UP000078512">
    <property type="component" value="Unassembled WGS sequence"/>
</dbReference>
<evidence type="ECO:0000256" key="1">
    <source>
        <dbReference type="ARBA" id="ARBA00022837"/>
    </source>
</evidence>
<gene>
    <name evidence="4" type="ORF">K457DRAFT_680979</name>
</gene>
<dbReference type="GO" id="GO:0005509">
    <property type="term" value="F:calcium ion binding"/>
    <property type="evidence" value="ECO:0007669"/>
    <property type="project" value="InterPro"/>
</dbReference>
<accession>A0A197JP35</accession>
<dbReference type="EMBL" id="KV442064">
    <property type="protein sequence ID" value="OAQ26728.1"/>
    <property type="molecule type" value="Genomic_DNA"/>
</dbReference>
<dbReference type="PROSITE" id="PS00018">
    <property type="entry name" value="EF_HAND_1"/>
    <property type="match status" value="1"/>
</dbReference>
<dbReference type="InterPro" id="IPR011992">
    <property type="entry name" value="EF-hand-dom_pair"/>
</dbReference>
<dbReference type="InterPro" id="IPR002048">
    <property type="entry name" value="EF_hand_dom"/>
</dbReference>
<dbReference type="PROSITE" id="PS50222">
    <property type="entry name" value="EF_HAND_2"/>
    <property type="match status" value="1"/>
</dbReference>
<reference evidence="4 5" key="1">
    <citation type="submission" date="2016-05" db="EMBL/GenBank/DDBJ databases">
        <title>Genome sequencing reveals origins of a unique bacterial endosymbiosis in the earliest lineages of terrestrial Fungi.</title>
        <authorList>
            <consortium name="DOE Joint Genome Institute"/>
            <person name="Uehling J."/>
            <person name="Gryganskyi A."/>
            <person name="Hameed K."/>
            <person name="Tschaplinski T."/>
            <person name="Misztal P."/>
            <person name="Wu S."/>
            <person name="Desiro A."/>
            <person name="Vande Pol N."/>
            <person name="Du Z.-Y."/>
            <person name="Zienkiewicz A."/>
            <person name="Zienkiewicz K."/>
            <person name="Morin E."/>
            <person name="Tisserant E."/>
            <person name="Splivallo R."/>
            <person name="Hainaut M."/>
            <person name="Henrissat B."/>
            <person name="Ohm R."/>
            <person name="Kuo A."/>
            <person name="Yan J."/>
            <person name="Lipzen A."/>
            <person name="Nolan M."/>
            <person name="Labutti K."/>
            <person name="Barry K."/>
            <person name="Goldstein A."/>
            <person name="Labbe J."/>
            <person name="Schadt C."/>
            <person name="Tuskan G."/>
            <person name="Grigoriev I."/>
            <person name="Martin F."/>
            <person name="Vilgalys R."/>
            <person name="Bonito G."/>
        </authorList>
    </citation>
    <scope>NUCLEOTIDE SEQUENCE [LARGE SCALE GENOMIC DNA]</scope>
    <source>
        <strain evidence="4 5">AG-77</strain>
    </source>
</reference>
<keyword evidence="2" id="KW-0472">Membrane</keyword>
<feature type="transmembrane region" description="Helical" evidence="2">
    <location>
        <begin position="5"/>
        <end position="27"/>
    </location>
</feature>
<keyword evidence="1" id="KW-0106">Calcium</keyword>
<protein>
    <recommendedName>
        <fullName evidence="3">EF-hand domain-containing protein</fullName>
    </recommendedName>
</protein>
<proteinExistence type="predicted"/>
<dbReference type="SUPFAM" id="SSF47473">
    <property type="entry name" value="EF-hand"/>
    <property type="match status" value="1"/>
</dbReference>